<organism evidence="1 2">
    <name type="scientific">Fonsecaea pedrosoi CBS 271.37</name>
    <dbReference type="NCBI Taxonomy" id="1442368"/>
    <lineage>
        <taxon>Eukaryota</taxon>
        <taxon>Fungi</taxon>
        <taxon>Dikarya</taxon>
        <taxon>Ascomycota</taxon>
        <taxon>Pezizomycotina</taxon>
        <taxon>Eurotiomycetes</taxon>
        <taxon>Chaetothyriomycetidae</taxon>
        <taxon>Chaetothyriales</taxon>
        <taxon>Herpotrichiellaceae</taxon>
        <taxon>Fonsecaea</taxon>
    </lineage>
</organism>
<name>A0A0D2DY28_9EURO</name>
<gene>
    <name evidence="1" type="ORF">Z517_01979</name>
</gene>
<evidence type="ECO:0000313" key="1">
    <source>
        <dbReference type="EMBL" id="KIW82736.1"/>
    </source>
</evidence>
<keyword evidence="2" id="KW-1185">Reference proteome</keyword>
<dbReference type="OrthoDB" id="10261951at2759"/>
<dbReference type="GeneID" id="25301469"/>
<dbReference type="EMBL" id="KN846970">
    <property type="protein sequence ID" value="KIW82736.1"/>
    <property type="molecule type" value="Genomic_DNA"/>
</dbReference>
<proteinExistence type="predicted"/>
<protein>
    <submittedName>
        <fullName evidence="1">Uncharacterized protein</fullName>
    </submittedName>
</protein>
<dbReference type="Proteomes" id="UP000053029">
    <property type="component" value="Unassembled WGS sequence"/>
</dbReference>
<dbReference type="VEuPathDB" id="FungiDB:Z517_01979"/>
<accession>A0A0D2DY28</accession>
<reference evidence="1 2" key="1">
    <citation type="submission" date="2015-01" db="EMBL/GenBank/DDBJ databases">
        <title>The Genome Sequence of Fonsecaea pedrosoi CBS 271.37.</title>
        <authorList>
            <consortium name="The Broad Institute Genomics Platform"/>
            <person name="Cuomo C."/>
            <person name="de Hoog S."/>
            <person name="Gorbushina A."/>
            <person name="Stielow B."/>
            <person name="Teixiera M."/>
            <person name="Abouelleil A."/>
            <person name="Chapman S.B."/>
            <person name="Priest M."/>
            <person name="Young S.K."/>
            <person name="Wortman J."/>
            <person name="Nusbaum C."/>
            <person name="Birren B."/>
        </authorList>
    </citation>
    <scope>NUCLEOTIDE SEQUENCE [LARGE SCALE GENOMIC DNA]</scope>
    <source>
        <strain evidence="1 2">CBS 271.37</strain>
    </source>
</reference>
<dbReference type="HOGENOM" id="CLU_676206_0_0_1"/>
<sequence>MLIEFGQETSESPIPKSLPRKIYVTELEKRLQIAEKPDTSRMVALEEENRVLRDQLLECRKKLRSTQATLEGASADITGVLYEKPSPTADCLRLGSDVDKSELDVPRDGEADKCIEDSVYSRRLDFGCDVQQVDSSLISPTTDITLPQTDNRISDLGPVEIIRRNEDPTTLPDISSTLFPDLLHDLTSSGNGFGCFQQTDSGKEVCLVNRSSANTEFHLNSYEAILSGANSSYSAYIIAFESCIKRKWNEMKYQLYDDMDSLRSSVDLMLSALVCSMWPLIMSFYTYTGAHIRLGELTLRRINASLETSADLDLSYRPSLLQQSSLHAAIIDCITFPSLRDRILIAYTDEHLDRLVCAIGDSYVIQVDLSKLVEASFQSWDIQGYGIFRLPQLRKVHRERIALSLRR</sequence>
<dbReference type="RefSeq" id="XP_013286544.1">
    <property type="nucleotide sequence ID" value="XM_013431090.1"/>
</dbReference>
<dbReference type="AlphaFoldDB" id="A0A0D2DY28"/>
<evidence type="ECO:0000313" key="2">
    <source>
        <dbReference type="Proteomes" id="UP000053029"/>
    </source>
</evidence>